<evidence type="ECO:0000313" key="6">
    <source>
        <dbReference type="Proteomes" id="UP000546126"/>
    </source>
</evidence>
<dbReference type="GO" id="GO:0012505">
    <property type="term" value="C:endomembrane system"/>
    <property type="evidence" value="ECO:0007669"/>
    <property type="project" value="UniProtKB-ARBA"/>
</dbReference>
<dbReference type="GO" id="GO:0005737">
    <property type="term" value="C:cytoplasm"/>
    <property type="evidence" value="ECO:0007669"/>
    <property type="project" value="UniProtKB-ARBA"/>
</dbReference>
<dbReference type="Gene3D" id="1.10.3630.10">
    <property type="entry name" value="yeast vps74-n-term truncation variant domain like"/>
    <property type="match status" value="1"/>
</dbReference>
<accession>A0A7Y6MCW1</accession>
<comment type="caution">
    <text evidence="5">The sequence shown here is derived from an EMBL/GenBank/DDBJ whole genome shotgun (WGS) entry which is preliminary data.</text>
</comment>
<dbReference type="InterPro" id="IPR038261">
    <property type="entry name" value="GPP34-like_sf"/>
</dbReference>
<evidence type="ECO:0000256" key="3">
    <source>
        <dbReference type="ARBA" id="ARBA00023121"/>
    </source>
</evidence>
<evidence type="ECO:0000313" key="5">
    <source>
        <dbReference type="EMBL" id="NUW43803.1"/>
    </source>
</evidence>
<proteinExistence type="predicted"/>
<organism evidence="5 6">
    <name type="scientific">Nonomuraea rhodomycinica</name>
    <dbReference type="NCBI Taxonomy" id="1712872"/>
    <lineage>
        <taxon>Bacteria</taxon>
        <taxon>Bacillati</taxon>
        <taxon>Actinomycetota</taxon>
        <taxon>Actinomycetes</taxon>
        <taxon>Streptosporangiales</taxon>
        <taxon>Streptosporangiaceae</taxon>
        <taxon>Nonomuraea</taxon>
    </lineage>
</organism>
<dbReference type="RefSeq" id="WP_175603310.1">
    <property type="nucleotide sequence ID" value="NZ_JABWGO010000007.1"/>
</dbReference>
<name>A0A7Y6MCW1_9ACTN</name>
<protein>
    <submittedName>
        <fullName evidence="5">GPP34 family phosphoprotein</fullName>
    </submittedName>
</protein>
<dbReference type="GO" id="GO:0070273">
    <property type="term" value="F:phosphatidylinositol-4-phosphate binding"/>
    <property type="evidence" value="ECO:0007669"/>
    <property type="project" value="InterPro"/>
</dbReference>
<keyword evidence="4" id="KW-0472">Membrane</keyword>
<dbReference type="EMBL" id="JABWGO010000007">
    <property type="protein sequence ID" value="NUW43803.1"/>
    <property type="molecule type" value="Genomic_DNA"/>
</dbReference>
<keyword evidence="2" id="KW-0333">Golgi apparatus</keyword>
<dbReference type="Pfam" id="PF05719">
    <property type="entry name" value="GPP34"/>
    <property type="match status" value="1"/>
</dbReference>
<sequence length="216" mass="23880">MSEPIRLLADDFFLVAWDTTGTGKPRLYLQGLTLGLAGALIGELVLENRLTVSGTRLRLLDRLPLRERVADAILADIVNSPQHTEVRTWLAYLAQRSLDDVTGRLLAVGLLECVTPKLLKHKQSRYFATEFGSAVWPSTRLRLSLVRRQPLNPYDMLLAALVDACGMTDTVVEDPDHRPTAHRYLAAVLAAMPQPLSDLSRHVSAAVGDAVLTYRT</sequence>
<dbReference type="Proteomes" id="UP000546126">
    <property type="component" value="Unassembled WGS sequence"/>
</dbReference>
<comment type="subcellular location">
    <subcellularLocation>
        <location evidence="1">Golgi apparatus membrane</location>
        <topology evidence="1">Peripheral membrane protein</topology>
        <orientation evidence="1">Cytoplasmic side</orientation>
    </subcellularLocation>
</comment>
<evidence type="ECO:0000256" key="1">
    <source>
        <dbReference type="ARBA" id="ARBA00004255"/>
    </source>
</evidence>
<evidence type="ECO:0000256" key="4">
    <source>
        <dbReference type="ARBA" id="ARBA00023136"/>
    </source>
</evidence>
<reference evidence="5 6" key="1">
    <citation type="submission" date="2020-06" db="EMBL/GenBank/DDBJ databases">
        <authorList>
            <person name="Chanama M."/>
        </authorList>
    </citation>
    <scope>NUCLEOTIDE SEQUENCE [LARGE SCALE GENOMIC DNA]</scope>
    <source>
        <strain evidence="5 6">TBRC6557</strain>
    </source>
</reference>
<gene>
    <name evidence="5" type="ORF">HT134_27260</name>
</gene>
<keyword evidence="3" id="KW-0446">Lipid-binding</keyword>
<evidence type="ECO:0000256" key="2">
    <source>
        <dbReference type="ARBA" id="ARBA00023034"/>
    </source>
</evidence>
<keyword evidence="6" id="KW-1185">Reference proteome</keyword>
<dbReference type="InterPro" id="IPR008628">
    <property type="entry name" value="GPP34-like"/>
</dbReference>
<dbReference type="AlphaFoldDB" id="A0A7Y6MCW1"/>